<proteinExistence type="predicted"/>
<sequence>MGIPHSLSIGYQMVIQINAKLYIRRWRKMNLYEKIKRENLSIPQSFDLTVMQLFDLQNNVPDKYDKICSAFKFGYIQGQRALKVSRDKELRNDQLLQLLSQLDSSDYAIKRQITAILYRYLDKRDRIPDTEQCDRKKSIVKIVGNMENEEHLELVEQFAKKLASSEVA</sequence>
<organism evidence="1">
    <name type="scientific">Siphoviridae sp. ctL4w2</name>
    <dbReference type="NCBI Taxonomy" id="2827844"/>
    <lineage>
        <taxon>Viruses</taxon>
        <taxon>Duplodnaviria</taxon>
        <taxon>Heunggongvirae</taxon>
        <taxon>Uroviricota</taxon>
        <taxon>Caudoviricetes</taxon>
    </lineage>
</organism>
<reference evidence="1" key="1">
    <citation type="journal article" date="2021" name="Proc. Natl. Acad. Sci. U.S.A.">
        <title>A Catalog of Tens of Thousands of Viruses from Human Metagenomes Reveals Hidden Associations with Chronic Diseases.</title>
        <authorList>
            <person name="Tisza M.J."/>
            <person name="Buck C.B."/>
        </authorList>
    </citation>
    <scope>NUCLEOTIDE SEQUENCE</scope>
    <source>
        <strain evidence="1">CtL4w2</strain>
    </source>
</reference>
<name>A0A8S5SZF8_9CAUD</name>
<dbReference type="EMBL" id="BK032709">
    <property type="protein sequence ID" value="DAF56171.1"/>
    <property type="molecule type" value="Genomic_DNA"/>
</dbReference>
<evidence type="ECO:0000313" key="1">
    <source>
        <dbReference type="EMBL" id="DAF56171.1"/>
    </source>
</evidence>
<accession>A0A8S5SZF8</accession>
<protein>
    <submittedName>
        <fullName evidence="1">Uncharacterized protein</fullName>
    </submittedName>
</protein>